<name>A0A7S4HU25_9STRA</name>
<feature type="region of interest" description="Disordered" evidence="1">
    <location>
        <begin position="52"/>
        <end position="74"/>
    </location>
</feature>
<gene>
    <name evidence="2" type="ORF">OAUR00152_LOCUS3954</name>
</gene>
<feature type="region of interest" description="Disordered" evidence="1">
    <location>
        <begin position="1"/>
        <end position="27"/>
    </location>
</feature>
<sequence length="144" mass="15805">MTLSLMPAGKCQQNNANKTSKNKRSNDLSLNTVVELNRIYGGQNRRIIKGSANRSPSRILPLKPEGTSAGANGNTEARLFPQEVMKLTSSIFDDCAAQVVAIDGCVREFEDVWPRAAEEMVKKSIELVSNKELYMATCLDGLLD</sequence>
<evidence type="ECO:0000256" key="1">
    <source>
        <dbReference type="SAM" id="MobiDB-lite"/>
    </source>
</evidence>
<protein>
    <submittedName>
        <fullName evidence="2">Uncharacterized protein</fullName>
    </submittedName>
</protein>
<dbReference type="AlphaFoldDB" id="A0A7S4HU25"/>
<accession>A0A7S4HU25</accession>
<organism evidence="2">
    <name type="scientific">Odontella aurita</name>
    <dbReference type="NCBI Taxonomy" id="265563"/>
    <lineage>
        <taxon>Eukaryota</taxon>
        <taxon>Sar</taxon>
        <taxon>Stramenopiles</taxon>
        <taxon>Ochrophyta</taxon>
        <taxon>Bacillariophyta</taxon>
        <taxon>Mediophyceae</taxon>
        <taxon>Biddulphiophycidae</taxon>
        <taxon>Eupodiscales</taxon>
        <taxon>Odontellaceae</taxon>
        <taxon>Odontella</taxon>
    </lineage>
</organism>
<dbReference type="EMBL" id="HBKQ01005818">
    <property type="protein sequence ID" value="CAE2209402.1"/>
    <property type="molecule type" value="Transcribed_RNA"/>
</dbReference>
<evidence type="ECO:0000313" key="2">
    <source>
        <dbReference type="EMBL" id="CAE2209402.1"/>
    </source>
</evidence>
<proteinExistence type="predicted"/>
<reference evidence="2" key="1">
    <citation type="submission" date="2021-01" db="EMBL/GenBank/DDBJ databases">
        <authorList>
            <person name="Corre E."/>
            <person name="Pelletier E."/>
            <person name="Niang G."/>
            <person name="Scheremetjew M."/>
            <person name="Finn R."/>
            <person name="Kale V."/>
            <person name="Holt S."/>
            <person name="Cochrane G."/>
            <person name="Meng A."/>
            <person name="Brown T."/>
            <person name="Cohen L."/>
        </authorList>
    </citation>
    <scope>NUCLEOTIDE SEQUENCE</scope>
    <source>
        <strain evidence="2">Isolate 1302-5</strain>
    </source>
</reference>